<dbReference type="Proteomes" id="UP001175000">
    <property type="component" value="Unassembled WGS sequence"/>
</dbReference>
<dbReference type="SUPFAM" id="SSF54909">
    <property type="entry name" value="Dimeric alpha+beta barrel"/>
    <property type="match status" value="1"/>
</dbReference>
<dbReference type="EMBL" id="JAULSU010000004">
    <property type="protein sequence ID" value="KAK0620606.1"/>
    <property type="molecule type" value="Genomic_DNA"/>
</dbReference>
<evidence type="ECO:0000313" key="2">
    <source>
        <dbReference type="Proteomes" id="UP001175000"/>
    </source>
</evidence>
<accession>A0AA39WS59</accession>
<protein>
    <recommendedName>
        <fullName evidence="3">ABM domain-containing protein</fullName>
    </recommendedName>
</protein>
<name>A0AA39WS59_9PEZI</name>
<proteinExistence type="predicted"/>
<organism evidence="1 2">
    <name type="scientific">Immersiella caudata</name>
    <dbReference type="NCBI Taxonomy" id="314043"/>
    <lineage>
        <taxon>Eukaryota</taxon>
        <taxon>Fungi</taxon>
        <taxon>Dikarya</taxon>
        <taxon>Ascomycota</taxon>
        <taxon>Pezizomycotina</taxon>
        <taxon>Sordariomycetes</taxon>
        <taxon>Sordariomycetidae</taxon>
        <taxon>Sordariales</taxon>
        <taxon>Lasiosphaeriaceae</taxon>
        <taxon>Immersiella</taxon>
    </lineage>
</organism>
<dbReference type="Gene3D" id="3.30.70.100">
    <property type="match status" value="1"/>
</dbReference>
<gene>
    <name evidence="1" type="ORF">B0T14DRAFT_567348</name>
</gene>
<dbReference type="InterPro" id="IPR011008">
    <property type="entry name" value="Dimeric_a/b-barrel"/>
</dbReference>
<reference evidence="1" key="1">
    <citation type="submission" date="2023-06" db="EMBL/GenBank/DDBJ databases">
        <title>Genome-scale phylogeny and comparative genomics of the fungal order Sordariales.</title>
        <authorList>
            <consortium name="Lawrence Berkeley National Laboratory"/>
            <person name="Hensen N."/>
            <person name="Bonometti L."/>
            <person name="Westerberg I."/>
            <person name="Brannstrom I.O."/>
            <person name="Guillou S."/>
            <person name="Cros-Aarteil S."/>
            <person name="Calhoun S."/>
            <person name="Haridas S."/>
            <person name="Kuo A."/>
            <person name="Mondo S."/>
            <person name="Pangilinan J."/>
            <person name="Riley R."/>
            <person name="Labutti K."/>
            <person name="Andreopoulos B."/>
            <person name="Lipzen A."/>
            <person name="Chen C."/>
            <person name="Yanf M."/>
            <person name="Daum C."/>
            <person name="Ng V."/>
            <person name="Clum A."/>
            <person name="Steindorff A."/>
            <person name="Ohm R."/>
            <person name="Martin F."/>
            <person name="Silar P."/>
            <person name="Natvig D."/>
            <person name="Lalanne C."/>
            <person name="Gautier V."/>
            <person name="Ament-Velasquez S.L."/>
            <person name="Kruys A."/>
            <person name="Hutchinson M.I."/>
            <person name="Powell A.J."/>
            <person name="Barry K."/>
            <person name="Miller A.N."/>
            <person name="Grigoriev I.V."/>
            <person name="Debuchy R."/>
            <person name="Gladieux P."/>
            <person name="Thoren M.H."/>
            <person name="Johannesson H."/>
        </authorList>
    </citation>
    <scope>NUCLEOTIDE SEQUENCE</scope>
    <source>
        <strain evidence="1">CBS 606.72</strain>
    </source>
</reference>
<evidence type="ECO:0000313" key="1">
    <source>
        <dbReference type="EMBL" id="KAK0620606.1"/>
    </source>
</evidence>
<sequence length="211" mass="23072">MPEITEIAWFPWKADAKDSPENAELKALGPELQARPGLVASWFGHPLERPQSGEFINLWESESAYQSNQSSPLYTRLKSLSSALIDGSDPNVTPYHNAIAFSKPFAAVAAAPIVQLSSIFLPSDVDKAAFEAAFDKVLQHLYSSPPDGFVVGTHGWALEEVKGAKVFAAASGWESIEKRLAAHEGIAERFAEVQKFSNVVEVHHTAFHKTK</sequence>
<evidence type="ECO:0008006" key="3">
    <source>
        <dbReference type="Google" id="ProtNLM"/>
    </source>
</evidence>
<dbReference type="AlphaFoldDB" id="A0AA39WS59"/>
<comment type="caution">
    <text evidence="1">The sequence shown here is derived from an EMBL/GenBank/DDBJ whole genome shotgun (WGS) entry which is preliminary data.</text>
</comment>
<keyword evidence="2" id="KW-1185">Reference proteome</keyword>